<reference evidence="2" key="1">
    <citation type="submission" date="2023-05" db="EMBL/GenBank/DDBJ databases">
        <title>Mycoplasma phocimorsus sp. nov., isolated from Scandinavian patients with seal finger or septic arthritis after contact with seals.</title>
        <authorList>
            <person name="Skafte-Holm A."/>
            <person name="Pedersen T.R."/>
            <person name="Froelund M."/>
            <person name="Stegger M."/>
            <person name="Qvortrup K."/>
            <person name="Michaels D.L."/>
            <person name="Brown D.R."/>
            <person name="Jensen J.S."/>
        </authorList>
    </citation>
    <scope>NUCLEOTIDE SEQUENCE</scope>
    <source>
        <strain evidence="2">M5725</strain>
    </source>
</reference>
<evidence type="ECO:0000313" key="2">
    <source>
        <dbReference type="EMBL" id="MDJ1646032.1"/>
    </source>
</evidence>
<dbReference type="AlphaFoldDB" id="A0AAJ1UWU2"/>
<keyword evidence="3" id="KW-1185">Reference proteome</keyword>
<evidence type="ECO:0000313" key="3">
    <source>
        <dbReference type="Proteomes" id="UP001224428"/>
    </source>
</evidence>
<dbReference type="RefSeq" id="WP_283823921.1">
    <property type="nucleotide sequence ID" value="NZ_JASDAY010000046.1"/>
</dbReference>
<dbReference type="Proteomes" id="UP001224428">
    <property type="component" value="Unassembled WGS sequence"/>
</dbReference>
<protein>
    <submittedName>
        <fullName evidence="2">Uncharacterized protein</fullName>
    </submittedName>
</protein>
<comment type="caution">
    <text evidence="2">The sequence shown here is derived from an EMBL/GenBank/DDBJ whole genome shotgun (WGS) entry which is preliminary data.</text>
</comment>
<gene>
    <name evidence="2" type="ORF">QLQ80_03005</name>
</gene>
<sequence>MYKNPIKLFYIIIKEQNKKDAESKILILENQIKFLEKEREMLKVNTDSKIQLEIKKIEELKGNS</sequence>
<dbReference type="EMBL" id="JASDDP010000024">
    <property type="protein sequence ID" value="MDJ1646032.1"/>
    <property type="molecule type" value="Genomic_DNA"/>
</dbReference>
<evidence type="ECO:0000256" key="1">
    <source>
        <dbReference type="SAM" id="Coils"/>
    </source>
</evidence>
<proteinExistence type="predicted"/>
<feature type="coiled-coil region" evidence="1">
    <location>
        <begin position="11"/>
        <end position="45"/>
    </location>
</feature>
<name>A0AAJ1UWU2_9MOLU</name>
<organism evidence="2 3">
    <name type="scientific">Mycoplasma phocimorsus</name>
    <dbReference type="NCBI Taxonomy" id="3045839"/>
    <lineage>
        <taxon>Bacteria</taxon>
        <taxon>Bacillati</taxon>
        <taxon>Mycoplasmatota</taxon>
        <taxon>Mollicutes</taxon>
        <taxon>Mycoplasmataceae</taxon>
        <taxon>Mycoplasma</taxon>
    </lineage>
</organism>
<keyword evidence="1" id="KW-0175">Coiled coil</keyword>
<accession>A0AAJ1UWU2</accession>